<comment type="similarity">
    <text evidence="1">Belongs to the LysR transcriptional regulatory family.</text>
</comment>
<name>A0AAD0U512_9GAMM</name>
<evidence type="ECO:0000256" key="4">
    <source>
        <dbReference type="ARBA" id="ARBA00023163"/>
    </source>
</evidence>
<protein>
    <submittedName>
        <fullName evidence="6">LysR family transcriptional regulator</fullName>
    </submittedName>
</protein>
<feature type="domain" description="HTH lysR-type" evidence="5">
    <location>
        <begin position="31"/>
        <end position="61"/>
    </location>
</feature>
<dbReference type="InterPro" id="IPR005119">
    <property type="entry name" value="LysR_subst-bd"/>
</dbReference>
<dbReference type="InterPro" id="IPR036388">
    <property type="entry name" value="WH-like_DNA-bd_sf"/>
</dbReference>
<dbReference type="Gene3D" id="1.10.10.10">
    <property type="entry name" value="Winged helix-like DNA-binding domain superfamily/Winged helix DNA-binding domain"/>
    <property type="match status" value="1"/>
</dbReference>
<evidence type="ECO:0000256" key="3">
    <source>
        <dbReference type="ARBA" id="ARBA00023125"/>
    </source>
</evidence>
<evidence type="ECO:0000259" key="5">
    <source>
        <dbReference type="PROSITE" id="PS50931"/>
    </source>
</evidence>
<dbReference type="GO" id="GO:0043565">
    <property type="term" value="F:sequence-specific DNA binding"/>
    <property type="evidence" value="ECO:0007669"/>
    <property type="project" value="TreeGrafter"/>
</dbReference>
<dbReference type="EMBL" id="CP033066">
    <property type="protein sequence ID" value="AYM88847.1"/>
    <property type="molecule type" value="Genomic_DNA"/>
</dbReference>
<dbReference type="PANTHER" id="PTHR30537:SF5">
    <property type="entry name" value="HTH-TYPE TRANSCRIPTIONAL ACTIVATOR TTDR-RELATED"/>
    <property type="match status" value="1"/>
</dbReference>
<dbReference type="SUPFAM" id="SSF53850">
    <property type="entry name" value="Periplasmic binding protein-like II"/>
    <property type="match status" value="1"/>
</dbReference>
<sequence>MDAKELGNLYWFCLSVECGGYAPASLLATASAPTLSRAVSQLEEKVGEKLIHRHAKKFQLTNAGEEYYRRFAPIFKQVDEQWLNLSNTQATLTGEIYVSCPEPFADYFLQNLAIEFMTEHPGVKIHISFSSDTENYIDERIDLAIVTTPSNIPTLIQKPLFQTELVLAASPKYLKAQGIPNNIESLLEHNLLAGNTIPFWEFKYQGVTTKLPVMAKYSINSLRLMINAVKAGIGIGLIPKEVLEFEKDAVLQRVLPDVECPKGKAYIVWSDRQLIASRVVAFREKIIQKMDKPSDLFKSIVS</sequence>
<proteinExistence type="inferred from homology"/>
<keyword evidence="3" id="KW-0238">DNA-binding</keyword>
<dbReference type="GO" id="GO:0003700">
    <property type="term" value="F:DNA-binding transcription factor activity"/>
    <property type="evidence" value="ECO:0007669"/>
    <property type="project" value="InterPro"/>
</dbReference>
<dbReference type="Proteomes" id="UP000279995">
    <property type="component" value="Chromosome II"/>
</dbReference>
<evidence type="ECO:0000256" key="1">
    <source>
        <dbReference type="ARBA" id="ARBA00009437"/>
    </source>
</evidence>
<evidence type="ECO:0000256" key="2">
    <source>
        <dbReference type="ARBA" id="ARBA00023015"/>
    </source>
</evidence>
<keyword evidence="4" id="KW-0804">Transcription</keyword>
<organism evidence="6 7">
    <name type="scientific">Pseudoalteromonas agarivorans</name>
    <dbReference type="NCBI Taxonomy" id="176102"/>
    <lineage>
        <taxon>Bacteria</taxon>
        <taxon>Pseudomonadati</taxon>
        <taxon>Pseudomonadota</taxon>
        <taxon>Gammaproteobacteria</taxon>
        <taxon>Alteromonadales</taxon>
        <taxon>Pseudoalteromonadaceae</taxon>
        <taxon>Pseudoalteromonas</taxon>
    </lineage>
</organism>
<dbReference type="AlphaFoldDB" id="A0AAD0U512"/>
<evidence type="ECO:0000313" key="7">
    <source>
        <dbReference type="Proteomes" id="UP000279995"/>
    </source>
</evidence>
<gene>
    <name evidence="6" type="ORF">D9T18_19435</name>
</gene>
<dbReference type="Gene3D" id="3.40.190.290">
    <property type="match status" value="1"/>
</dbReference>
<dbReference type="InterPro" id="IPR058163">
    <property type="entry name" value="LysR-type_TF_proteobact-type"/>
</dbReference>
<reference evidence="6 7" key="1">
    <citation type="submission" date="2018-10" db="EMBL/GenBank/DDBJ databases">
        <title>Complete Genome Sequence and Transcriptomic Profiles of a Marine Bacterium, Pseudoalteromonas agarivorans Hao 2018.</title>
        <authorList>
            <person name="Hao L."/>
        </authorList>
    </citation>
    <scope>NUCLEOTIDE SEQUENCE [LARGE SCALE GENOMIC DNA]</scope>
    <source>
        <strain evidence="6 7">Hao 2018</strain>
    </source>
</reference>
<dbReference type="InterPro" id="IPR036390">
    <property type="entry name" value="WH_DNA-bd_sf"/>
</dbReference>
<keyword evidence="2" id="KW-0805">Transcription regulation</keyword>
<dbReference type="Pfam" id="PF03466">
    <property type="entry name" value="LysR_substrate"/>
    <property type="match status" value="1"/>
</dbReference>
<dbReference type="RefSeq" id="WP_054982019.1">
    <property type="nucleotide sequence ID" value="NZ_CP033066.1"/>
</dbReference>
<accession>A0AAD0U512</accession>
<dbReference type="CDD" id="cd08422">
    <property type="entry name" value="PBP2_CrgA_like"/>
    <property type="match status" value="1"/>
</dbReference>
<dbReference type="InterPro" id="IPR000847">
    <property type="entry name" value="LysR_HTH_N"/>
</dbReference>
<dbReference type="PANTHER" id="PTHR30537">
    <property type="entry name" value="HTH-TYPE TRANSCRIPTIONAL REGULATOR"/>
    <property type="match status" value="1"/>
</dbReference>
<dbReference type="GO" id="GO:0006351">
    <property type="term" value="P:DNA-templated transcription"/>
    <property type="evidence" value="ECO:0007669"/>
    <property type="project" value="TreeGrafter"/>
</dbReference>
<dbReference type="PROSITE" id="PS50931">
    <property type="entry name" value="HTH_LYSR"/>
    <property type="match status" value="1"/>
</dbReference>
<evidence type="ECO:0000313" key="6">
    <source>
        <dbReference type="EMBL" id="AYM88847.1"/>
    </source>
</evidence>
<dbReference type="SUPFAM" id="SSF46785">
    <property type="entry name" value="Winged helix' DNA-binding domain"/>
    <property type="match status" value="1"/>
</dbReference>
<dbReference type="Pfam" id="PF00126">
    <property type="entry name" value="HTH_1"/>
    <property type="match status" value="1"/>
</dbReference>